<name>A0ABY7E889_MYAAR</name>
<dbReference type="EMBL" id="CP111016">
    <property type="protein sequence ID" value="WAR06193.1"/>
    <property type="molecule type" value="Genomic_DNA"/>
</dbReference>
<gene>
    <name evidence="1" type="ORF">MAR_021562</name>
</gene>
<sequence length="194" mass="21425">MGPDFEYIVINSISPNGTVNVTVFAANTDGANSTFSNALAALIKDNPLTVLGQPASVIQATLADNLVLNETKDDLSCIIYQDLTQECSTNTKYLFGIMMISAYGPEPLPIILPRYLPVRFNTVGRVGLYGSQFGDDVLEQPTQLNDSESTSSDYNVTVGFEMKRYKDDLPSSFSWDFMYPDIEYKKPQLGDTVF</sequence>
<protein>
    <submittedName>
        <fullName evidence="1">Uncharacterized protein</fullName>
    </submittedName>
</protein>
<evidence type="ECO:0000313" key="2">
    <source>
        <dbReference type="Proteomes" id="UP001164746"/>
    </source>
</evidence>
<accession>A0ABY7E889</accession>
<evidence type="ECO:0000313" key="1">
    <source>
        <dbReference type="EMBL" id="WAR06193.1"/>
    </source>
</evidence>
<keyword evidence="2" id="KW-1185">Reference proteome</keyword>
<proteinExistence type="predicted"/>
<organism evidence="1 2">
    <name type="scientific">Mya arenaria</name>
    <name type="common">Soft-shell clam</name>
    <dbReference type="NCBI Taxonomy" id="6604"/>
    <lineage>
        <taxon>Eukaryota</taxon>
        <taxon>Metazoa</taxon>
        <taxon>Spiralia</taxon>
        <taxon>Lophotrochozoa</taxon>
        <taxon>Mollusca</taxon>
        <taxon>Bivalvia</taxon>
        <taxon>Autobranchia</taxon>
        <taxon>Heteroconchia</taxon>
        <taxon>Euheterodonta</taxon>
        <taxon>Imparidentia</taxon>
        <taxon>Neoheterodontei</taxon>
        <taxon>Myida</taxon>
        <taxon>Myoidea</taxon>
        <taxon>Myidae</taxon>
        <taxon>Mya</taxon>
    </lineage>
</organism>
<reference evidence="1" key="1">
    <citation type="submission" date="2022-11" db="EMBL/GenBank/DDBJ databases">
        <title>Centuries of genome instability and evolution in soft-shell clam transmissible cancer (bioRxiv).</title>
        <authorList>
            <person name="Hart S.F.M."/>
            <person name="Yonemitsu M.A."/>
            <person name="Giersch R.M."/>
            <person name="Beal B.F."/>
            <person name="Arriagada G."/>
            <person name="Davis B.W."/>
            <person name="Ostrander E.A."/>
            <person name="Goff S.P."/>
            <person name="Metzger M.J."/>
        </authorList>
    </citation>
    <scope>NUCLEOTIDE SEQUENCE</scope>
    <source>
        <strain evidence="1">MELC-2E11</strain>
        <tissue evidence="1">Siphon/mantle</tissue>
    </source>
</reference>
<dbReference type="Proteomes" id="UP001164746">
    <property type="component" value="Chromosome 5"/>
</dbReference>